<dbReference type="AlphaFoldDB" id="A0A0A2MUX2"/>
<evidence type="ECO:0000313" key="3">
    <source>
        <dbReference type="Proteomes" id="UP000030149"/>
    </source>
</evidence>
<keyword evidence="1" id="KW-1133">Transmembrane helix</keyword>
<organism evidence="2 3">
    <name type="scientific">Flavobacterium enshiense DK69</name>
    <dbReference type="NCBI Taxonomy" id="1107311"/>
    <lineage>
        <taxon>Bacteria</taxon>
        <taxon>Pseudomonadati</taxon>
        <taxon>Bacteroidota</taxon>
        <taxon>Flavobacteriia</taxon>
        <taxon>Flavobacteriales</taxon>
        <taxon>Flavobacteriaceae</taxon>
        <taxon>Flavobacterium</taxon>
    </lineage>
</organism>
<dbReference type="PATRIC" id="fig|1107311.5.peg.2737"/>
<feature type="transmembrane region" description="Helical" evidence="1">
    <location>
        <begin position="39"/>
        <end position="62"/>
    </location>
</feature>
<sequence>MPKTIAEIINTGAEISLSNTKYLTREKLKRKDDNKIKTIVAYVFTLFEVISVFIIVLFLLVYDS</sequence>
<comment type="caution">
    <text evidence="2">The sequence shown here is derived from an EMBL/GenBank/DDBJ whole genome shotgun (WGS) entry which is preliminary data.</text>
</comment>
<reference evidence="3" key="1">
    <citation type="submission" date="2013-09" db="EMBL/GenBank/DDBJ databases">
        <authorList>
            <person name="Zeng Z."/>
            <person name="Chen C."/>
        </authorList>
    </citation>
    <scope>NUCLEOTIDE SEQUENCE [LARGE SCALE GENOMIC DNA]</scope>
    <source>
        <strain evidence="3">DK69</strain>
    </source>
</reference>
<evidence type="ECO:0000313" key="2">
    <source>
        <dbReference type="EMBL" id="KGO96134.1"/>
    </source>
</evidence>
<proteinExistence type="predicted"/>
<keyword evidence="3" id="KW-1185">Reference proteome</keyword>
<evidence type="ECO:0000256" key="1">
    <source>
        <dbReference type="SAM" id="Phobius"/>
    </source>
</evidence>
<name>A0A0A2MUX2_9FLAO</name>
<gene>
    <name evidence="2" type="ORF">Q767_07695</name>
</gene>
<dbReference type="Proteomes" id="UP000030149">
    <property type="component" value="Unassembled WGS sequence"/>
</dbReference>
<reference evidence="2 3" key="2">
    <citation type="journal article" date="2015" name="Stand. Genomic Sci.">
        <title>High quality draft genomic sequence of Flavobacterium enshiense DK69(T) and comparison among Flavobacterium genomes.</title>
        <authorList>
            <person name="Zeng Z."/>
            <person name="Chen C."/>
            <person name="Du H."/>
            <person name="Wang G."/>
            <person name="Li M."/>
        </authorList>
    </citation>
    <scope>NUCLEOTIDE SEQUENCE [LARGE SCALE GENOMIC DNA]</scope>
    <source>
        <strain evidence="2 3">DK69</strain>
    </source>
</reference>
<protein>
    <submittedName>
        <fullName evidence="2">Uncharacterized protein</fullName>
    </submittedName>
</protein>
<dbReference type="STRING" id="1107311.Q767_07695"/>
<dbReference type="EMBL" id="JRLZ01000005">
    <property type="protein sequence ID" value="KGO96134.1"/>
    <property type="molecule type" value="Genomic_DNA"/>
</dbReference>
<keyword evidence="1" id="KW-0812">Transmembrane</keyword>
<accession>A0A0A2MUX2</accession>
<keyword evidence="1" id="KW-0472">Membrane</keyword>